<name>A0A8G2CNW1_ACIRU</name>
<reference evidence="2 3" key="1">
    <citation type="submission" date="2017-01" db="EMBL/GenBank/DDBJ databases">
        <authorList>
            <person name="Varghese N."/>
            <person name="Submissions S."/>
        </authorList>
    </citation>
    <scope>NUCLEOTIDE SEQUENCE [LARGE SCALE GENOMIC DNA]</scope>
    <source>
        <strain evidence="2 3">ATCC 35905</strain>
    </source>
</reference>
<sequence length="95" mass="10247">MLIHVATSAFASGEGGQCIKRATKIRIGLQPNSAGTSNPAPATRQDNGAEQIRLDFNLIVAAFIQRWSEPGQGYALGKQEQLHRGRPRVPHTTPS</sequence>
<comment type="caution">
    <text evidence="2">The sequence shown here is derived from an EMBL/GenBank/DDBJ whole genome shotgun (WGS) entry which is preliminary data.</text>
</comment>
<organism evidence="2 3">
    <name type="scientific">Acidiphilium rubrum</name>
    <dbReference type="NCBI Taxonomy" id="526"/>
    <lineage>
        <taxon>Bacteria</taxon>
        <taxon>Pseudomonadati</taxon>
        <taxon>Pseudomonadota</taxon>
        <taxon>Alphaproteobacteria</taxon>
        <taxon>Acetobacterales</taxon>
        <taxon>Acidocellaceae</taxon>
        <taxon>Acidiphilium</taxon>
    </lineage>
</organism>
<keyword evidence="3" id="KW-1185">Reference proteome</keyword>
<accession>A0A8G2CNW1</accession>
<gene>
    <name evidence="2" type="ORF">SAMN05421828_14318</name>
</gene>
<evidence type="ECO:0000313" key="2">
    <source>
        <dbReference type="EMBL" id="SIR51259.1"/>
    </source>
</evidence>
<dbReference type="AlphaFoldDB" id="A0A8G2CNW1"/>
<dbReference type="EMBL" id="FTNE01000043">
    <property type="protein sequence ID" value="SIR51259.1"/>
    <property type="molecule type" value="Genomic_DNA"/>
</dbReference>
<protein>
    <submittedName>
        <fullName evidence="2">Uncharacterized protein</fullName>
    </submittedName>
</protein>
<dbReference type="Proteomes" id="UP000186308">
    <property type="component" value="Unassembled WGS sequence"/>
</dbReference>
<proteinExistence type="predicted"/>
<evidence type="ECO:0000313" key="3">
    <source>
        <dbReference type="Proteomes" id="UP000186308"/>
    </source>
</evidence>
<feature type="region of interest" description="Disordered" evidence="1">
    <location>
        <begin position="75"/>
        <end position="95"/>
    </location>
</feature>
<evidence type="ECO:0000256" key="1">
    <source>
        <dbReference type="SAM" id="MobiDB-lite"/>
    </source>
</evidence>